<dbReference type="AlphaFoldDB" id="A0AAV7U0A1"/>
<feature type="compositionally biased region" description="Basic and acidic residues" evidence="1">
    <location>
        <begin position="27"/>
        <end position="36"/>
    </location>
</feature>
<feature type="region of interest" description="Disordered" evidence="1">
    <location>
        <begin position="24"/>
        <end position="45"/>
    </location>
</feature>
<name>A0AAV7U0A1_PLEWA</name>
<reference evidence="2" key="1">
    <citation type="journal article" date="2022" name="bioRxiv">
        <title>Sequencing and chromosome-scale assembly of the giantPleurodeles waltlgenome.</title>
        <authorList>
            <person name="Brown T."/>
            <person name="Elewa A."/>
            <person name="Iarovenko S."/>
            <person name="Subramanian E."/>
            <person name="Araus A.J."/>
            <person name="Petzold A."/>
            <person name="Susuki M."/>
            <person name="Suzuki K.-i.T."/>
            <person name="Hayashi T."/>
            <person name="Toyoda A."/>
            <person name="Oliveira C."/>
            <person name="Osipova E."/>
            <person name="Leigh N.D."/>
            <person name="Simon A."/>
            <person name="Yun M.H."/>
        </authorList>
    </citation>
    <scope>NUCLEOTIDE SEQUENCE</scope>
    <source>
        <strain evidence="2">20211129_DDA</strain>
        <tissue evidence="2">Liver</tissue>
    </source>
</reference>
<evidence type="ECO:0000313" key="2">
    <source>
        <dbReference type="EMBL" id="KAJ1182313.1"/>
    </source>
</evidence>
<protein>
    <submittedName>
        <fullName evidence="2">Uncharacterized protein</fullName>
    </submittedName>
</protein>
<accession>A0AAV7U0A1</accession>
<dbReference type="Proteomes" id="UP001066276">
    <property type="component" value="Chromosome 3_2"/>
</dbReference>
<keyword evidence="3" id="KW-1185">Reference proteome</keyword>
<dbReference type="EMBL" id="JANPWB010000006">
    <property type="protein sequence ID" value="KAJ1182313.1"/>
    <property type="molecule type" value="Genomic_DNA"/>
</dbReference>
<gene>
    <name evidence="2" type="ORF">NDU88_007505</name>
</gene>
<evidence type="ECO:0000313" key="3">
    <source>
        <dbReference type="Proteomes" id="UP001066276"/>
    </source>
</evidence>
<sequence length="88" mass="9469">MSWSKYRLTDELCLDQNGKILSSKTESLSHESRDNEAGLSTDTYGSNPCHPILRPAALTVTADAGSWGARRHWEVPVASAGLSDAPLA</sequence>
<comment type="caution">
    <text evidence="2">The sequence shown here is derived from an EMBL/GenBank/DDBJ whole genome shotgun (WGS) entry which is preliminary data.</text>
</comment>
<proteinExistence type="predicted"/>
<evidence type="ECO:0000256" key="1">
    <source>
        <dbReference type="SAM" id="MobiDB-lite"/>
    </source>
</evidence>
<organism evidence="2 3">
    <name type="scientific">Pleurodeles waltl</name>
    <name type="common">Iberian ribbed newt</name>
    <dbReference type="NCBI Taxonomy" id="8319"/>
    <lineage>
        <taxon>Eukaryota</taxon>
        <taxon>Metazoa</taxon>
        <taxon>Chordata</taxon>
        <taxon>Craniata</taxon>
        <taxon>Vertebrata</taxon>
        <taxon>Euteleostomi</taxon>
        <taxon>Amphibia</taxon>
        <taxon>Batrachia</taxon>
        <taxon>Caudata</taxon>
        <taxon>Salamandroidea</taxon>
        <taxon>Salamandridae</taxon>
        <taxon>Pleurodelinae</taxon>
        <taxon>Pleurodeles</taxon>
    </lineage>
</organism>